<dbReference type="GO" id="GO:0051539">
    <property type="term" value="F:4 iron, 4 sulfur cluster binding"/>
    <property type="evidence" value="ECO:0007669"/>
    <property type="project" value="UniProtKB-KW"/>
</dbReference>
<evidence type="ECO:0000259" key="8">
    <source>
        <dbReference type="PROSITE" id="PS51379"/>
    </source>
</evidence>
<dbReference type="Pfam" id="PF12801">
    <property type="entry name" value="Fer4_5"/>
    <property type="match status" value="1"/>
</dbReference>
<accession>A0A4S2CUL5</accession>
<evidence type="ECO:0000313" key="9">
    <source>
        <dbReference type="EMBL" id="TGY32569.1"/>
    </source>
</evidence>
<dbReference type="PROSITE" id="PS00198">
    <property type="entry name" value="4FE4S_FER_1"/>
    <property type="match status" value="1"/>
</dbReference>
<protein>
    <submittedName>
        <fullName evidence="9">4Fe-4S binding protein</fullName>
    </submittedName>
</protein>
<dbReference type="OrthoDB" id="9811700at2"/>
<gene>
    <name evidence="9" type="ORF">E5352_15415</name>
</gene>
<dbReference type="InterPro" id="IPR051684">
    <property type="entry name" value="Electron_Trans/Redox"/>
</dbReference>
<dbReference type="GO" id="GO:0046872">
    <property type="term" value="F:metal ion binding"/>
    <property type="evidence" value="ECO:0007669"/>
    <property type="project" value="UniProtKB-KW"/>
</dbReference>
<dbReference type="PANTHER" id="PTHR30176">
    <property type="entry name" value="FERREDOXIN-TYPE PROTEIN NAPH"/>
    <property type="match status" value="1"/>
</dbReference>
<evidence type="ECO:0000256" key="1">
    <source>
        <dbReference type="ARBA" id="ARBA00022448"/>
    </source>
</evidence>
<feature type="transmembrane region" description="Helical" evidence="7">
    <location>
        <begin position="31"/>
        <end position="48"/>
    </location>
</feature>
<feature type="domain" description="4Fe-4S ferredoxin-type" evidence="8">
    <location>
        <begin position="267"/>
        <end position="296"/>
    </location>
</feature>
<dbReference type="PROSITE" id="PS51379">
    <property type="entry name" value="4FE4S_FER_2"/>
    <property type="match status" value="1"/>
</dbReference>
<keyword evidence="4" id="KW-0249">Electron transport</keyword>
<dbReference type="GO" id="GO:0005886">
    <property type="term" value="C:plasma membrane"/>
    <property type="evidence" value="ECO:0007669"/>
    <property type="project" value="TreeGrafter"/>
</dbReference>
<dbReference type="SUPFAM" id="SSF54862">
    <property type="entry name" value="4Fe-4S ferredoxins"/>
    <property type="match status" value="1"/>
</dbReference>
<name>A0A4S2CUL5_STEMA</name>
<keyword evidence="5" id="KW-0408">Iron</keyword>
<keyword evidence="1" id="KW-0813">Transport</keyword>
<evidence type="ECO:0000256" key="3">
    <source>
        <dbReference type="ARBA" id="ARBA00022723"/>
    </source>
</evidence>
<keyword evidence="7" id="KW-0472">Membrane</keyword>
<keyword evidence="7" id="KW-0812">Transmembrane</keyword>
<dbReference type="RefSeq" id="WP_136006328.1">
    <property type="nucleotide sequence ID" value="NZ_SRYW01000015.1"/>
</dbReference>
<evidence type="ECO:0000256" key="2">
    <source>
        <dbReference type="ARBA" id="ARBA00022485"/>
    </source>
</evidence>
<dbReference type="InterPro" id="IPR017900">
    <property type="entry name" value="4Fe4S_Fe_S_CS"/>
</dbReference>
<feature type="transmembrane region" description="Helical" evidence="7">
    <location>
        <begin position="345"/>
        <end position="362"/>
    </location>
</feature>
<keyword evidence="2" id="KW-0004">4Fe-4S</keyword>
<evidence type="ECO:0000256" key="6">
    <source>
        <dbReference type="ARBA" id="ARBA00023014"/>
    </source>
</evidence>
<keyword evidence="7" id="KW-1133">Transmembrane helix</keyword>
<dbReference type="PANTHER" id="PTHR30176:SF3">
    <property type="entry name" value="FERREDOXIN-TYPE PROTEIN NAPH"/>
    <property type="match status" value="1"/>
</dbReference>
<proteinExistence type="predicted"/>
<keyword evidence="3" id="KW-0479">Metal-binding</keyword>
<feature type="transmembrane region" description="Helical" evidence="7">
    <location>
        <begin position="136"/>
        <end position="155"/>
    </location>
</feature>
<dbReference type="AlphaFoldDB" id="A0A4S2CUL5"/>
<dbReference type="Pfam" id="PF13746">
    <property type="entry name" value="Fer4_18"/>
    <property type="match status" value="2"/>
</dbReference>
<comment type="caution">
    <text evidence="9">The sequence shown here is derived from an EMBL/GenBank/DDBJ whole genome shotgun (WGS) entry which is preliminary data.</text>
</comment>
<dbReference type="Proteomes" id="UP000306631">
    <property type="component" value="Unassembled WGS sequence"/>
</dbReference>
<sequence length="363" mass="40902">MPRRVPLHLVETAPPLPPVGRRRAPPRWRPLLSLGLLAVFYALPWLRWNGSQALLLDLPARRFDLFGLTLWPQDAWVVLGALAVLATGLVLLTNLGGRLWCGYGCPQTLWSRLFGWIDRATARVVRRPAAAWAVRHLLWVMVALWTGITFVGFFTPIDTLVATLWQPAWRGWERFWVLFYALATWGNAGFLREQVCRHLCPYARVQAAFCDTDTPRMGYDARRGEPRGPRPAGQGGVIERGRGLLDPVSASDYAFRAAHADIAGPMPHFSADRLGDCVDCAACVRACPMGLDIRTGPQADCIACGACVDACNEQMRAWRFPLGLIRYESPRRAQQQRRRWWRPRTLAAGTCLLALLCIGWHWW</sequence>
<evidence type="ECO:0000256" key="5">
    <source>
        <dbReference type="ARBA" id="ARBA00023004"/>
    </source>
</evidence>
<feature type="transmembrane region" description="Helical" evidence="7">
    <location>
        <begin position="75"/>
        <end position="92"/>
    </location>
</feature>
<dbReference type="InterPro" id="IPR017896">
    <property type="entry name" value="4Fe4S_Fe-S-bd"/>
</dbReference>
<evidence type="ECO:0000256" key="7">
    <source>
        <dbReference type="SAM" id="Phobius"/>
    </source>
</evidence>
<reference evidence="9 10" key="1">
    <citation type="submission" date="2019-04" db="EMBL/GenBank/DDBJ databases">
        <title>Microbes associate with the intestines of laboratory mice.</title>
        <authorList>
            <person name="Navarre W."/>
            <person name="Wong E."/>
            <person name="Huang K."/>
            <person name="Tropini C."/>
            <person name="Ng K."/>
            <person name="Yu B."/>
        </authorList>
    </citation>
    <scope>NUCLEOTIDE SEQUENCE [LARGE SCALE GENOMIC DNA]</scope>
    <source>
        <strain evidence="9 10">NM62_B4-13</strain>
    </source>
</reference>
<dbReference type="EMBL" id="SRYW01000015">
    <property type="protein sequence ID" value="TGY32569.1"/>
    <property type="molecule type" value="Genomic_DNA"/>
</dbReference>
<evidence type="ECO:0000313" key="10">
    <source>
        <dbReference type="Proteomes" id="UP000306631"/>
    </source>
</evidence>
<keyword evidence="6" id="KW-0411">Iron-sulfur</keyword>
<evidence type="ECO:0000256" key="4">
    <source>
        <dbReference type="ARBA" id="ARBA00022982"/>
    </source>
</evidence>
<feature type="transmembrane region" description="Helical" evidence="7">
    <location>
        <begin position="175"/>
        <end position="191"/>
    </location>
</feature>
<organism evidence="9 10">
    <name type="scientific">Stenotrophomonas maltophilia</name>
    <name type="common">Pseudomonas maltophilia</name>
    <name type="synonym">Xanthomonas maltophilia</name>
    <dbReference type="NCBI Taxonomy" id="40324"/>
    <lineage>
        <taxon>Bacteria</taxon>
        <taxon>Pseudomonadati</taxon>
        <taxon>Pseudomonadota</taxon>
        <taxon>Gammaproteobacteria</taxon>
        <taxon>Lysobacterales</taxon>
        <taxon>Lysobacteraceae</taxon>
        <taxon>Stenotrophomonas</taxon>
        <taxon>Stenotrophomonas maltophilia group</taxon>
    </lineage>
</organism>